<dbReference type="InterPro" id="IPR011053">
    <property type="entry name" value="Single_hybrid_motif"/>
</dbReference>
<comment type="caution">
    <text evidence="1">The sequence shown here is derived from an EMBL/GenBank/DDBJ whole genome shotgun (WGS) entry which is preliminary data.</text>
</comment>
<keyword evidence="2" id="KW-1185">Reference proteome</keyword>
<reference evidence="1 2" key="1">
    <citation type="journal article" date="2022" name="Int. J. Syst. Evol. Microbiol.">
        <title>Neobacillus kokaensis sp. nov., isolated from soil.</title>
        <authorList>
            <person name="Yuki K."/>
            <person name="Matsubara H."/>
            <person name="Yamaguchi S."/>
        </authorList>
    </citation>
    <scope>NUCLEOTIDE SEQUENCE [LARGE SCALE GENOMIC DNA]</scope>
    <source>
        <strain evidence="1 2">LOB 377</strain>
    </source>
</reference>
<dbReference type="SUPFAM" id="SSF51230">
    <property type="entry name" value="Single hybrid motif"/>
    <property type="match status" value="1"/>
</dbReference>
<sequence>MRIEGDYMYFGVLLSPCFGRVEKIPIKHSARIYEWEPLFTIRKEDGMFEMVQTSLSGKIESIEVQEGDYVIPGMVLAYVKEDLFVTGSD</sequence>
<dbReference type="EMBL" id="BNDS01000003">
    <property type="protein sequence ID" value="GHH97735.1"/>
    <property type="molecule type" value="Genomic_DNA"/>
</dbReference>
<accession>A0ABQ3N5D5</accession>
<protein>
    <recommendedName>
        <fullName evidence="3">Membrane fusion protein biotin-lipoyl like domain-containing protein</fullName>
    </recommendedName>
</protein>
<dbReference type="Gene3D" id="2.40.50.100">
    <property type="match status" value="1"/>
</dbReference>
<name>A0ABQ3N5D5_9BACI</name>
<evidence type="ECO:0008006" key="3">
    <source>
        <dbReference type="Google" id="ProtNLM"/>
    </source>
</evidence>
<gene>
    <name evidence="1" type="ORF">AM1BK_12780</name>
</gene>
<evidence type="ECO:0000313" key="1">
    <source>
        <dbReference type="EMBL" id="GHH97735.1"/>
    </source>
</evidence>
<organism evidence="1 2">
    <name type="scientific">Neobacillus kokaensis</name>
    <dbReference type="NCBI Taxonomy" id="2759023"/>
    <lineage>
        <taxon>Bacteria</taxon>
        <taxon>Bacillati</taxon>
        <taxon>Bacillota</taxon>
        <taxon>Bacilli</taxon>
        <taxon>Bacillales</taxon>
        <taxon>Bacillaceae</taxon>
        <taxon>Neobacillus</taxon>
    </lineage>
</organism>
<dbReference type="Proteomes" id="UP000637074">
    <property type="component" value="Unassembled WGS sequence"/>
</dbReference>
<evidence type="ECO:0000313" key="2">
    <source>
        <dbReference type="Proteomes" id="UP000637074"/>
    </source>
</evidence>
<proteinExistence type="predicted"/>